<evidence type="ECO:0000256" key="3">
    <source>
        <dbReference type="ARBA" id="ARBA00008146"/>
    </source>
</evidence>
<dbReference type="PROSITE" id="PS52002">
    <property type="entry name" value="SM"/>
    <property type="match status" value="1"/>
</dbReference>
<reference evidence="11" key="1">
    <citation type="submission" date="2017-03" db="EMBL/GenBank/DDBJ databases">
        <title>Genomes of endolithic fungi from Antarctica.</title>
        <authorList>
            <person name="Coleine C."/>
            <person name="Masonjones S."/>
            <person name="Stajich J.E."/>
        </authorList>
    </citation>
    <scope>NUCLEOTIDE SEQUENCE [LARGE SCALE GENOMIC DNA]</scope>
    <source>
        <strain evidence="11">CCFEE 5527</strain>
    </source>
</reference>
<dbReference type="AlphaFoldDB" id="A0A1V8TSS8"/>
<dbReference type="SMART" id="SM00651">
    <property type="entry name" value="Sm"/>
    <property type="match status" value="1"/>
</dbReference>
<dbReference type="Pfam" id="PF01423">
    <property type="entry name" value="LSM"/>
    <property type="match status" value="1"/>
</dbReference>
<dbReference type="Gene3D" id="3.40.50.11960">
    <property type="match status" value="1"/>
</dbReference>
<dbReference type="SUPFAM" id="SSF50182">
    <property type="entry name" value="Sm-like ribonucleoproteins"/>
    <property type="match status" value="1"/>
</dbReference>
<sequence length="401" mass="44133">MTSTIGIPIKLLNEATGHQVTVEITSGQTYRGKLIEAEDNMNVQLENINVTQRDGRVTHLDRVYIRGSHVRLFIVPDMLRNAPMFRARNTRGRGVGLARGRATVNRARGTGRDLTGSAPHPNSSGSLAGVTHEWDVKTQYYNATIPIWIDEIVDIDEWQTEFLRPEAKEVVQAIGAWVYCFRHGLDGDWRETAEKTMRAVQAVVEEHRGFGESGVMLAVGMTDTGGLMTEDQRASLDDACMDYGFELVDYGAKGNNEFGEKQGFERLKEALETNDWSGTLGDDEEEGLDFGEELDNDSIDGLDILGKNEAEFTAELFGLKTSLLASDSVSSADSDAPDVEHVVQDQAAEVDDLDFMMSKLLAVREQSADLPIAQRKKAAAKAVQELMSRDVASMGRGTVPD</sequence>
<dbReference type="GO" id="GO:0003723">
    <property type="term" value="F:RNA binding"/>
    <property type="evidence" value="ECO:0007669"/>
    <property type="project" value="InterPro"/>
</dbReference>
<keyword evidence="11" id="KW-1185">Reference proteome</keyword>
<keyword evidence="5" id="KW-0508">mRNA splicing</keyword>
<protein>
    <recommendedName>
        <fullName evidence="9">Sm domain-containing protein</fullName>
    </recommendedName>
</protein>
<evidence type="ECO:0000259" key="9">
    <source>
        <dbReference type="PROSITE" id="PS52002"/>
    </source>
</evidence>
<keyword evidence="4" id="KW-0507">mRNA processing</keyword>
<dbReference type="GO" id="GO:0016192">
    <property type="term" value="P:vesicle-mediated transport"/>
    <property type="evidence" value="ECO:0007669"/>
    <property type="project" value="InterPro"/>
</dbReference>
<dbReference type="FunFam" id="2.30.30.100:FF:000002">
    <property type="entry name" value="Small nuclear ribonucleoprotein Sm D3"/>
    <property type="match status" value="1"/>
</dbReference>
<dbReference type="EMBL" id="NAJO01000002">
    <property type="protein sequence ID" value="OQO14384.1"/>
    <property type="molecule type" value="Genomic_DNA"/>
</dbReference>
<dbReference type="Pfam" id="PF10199">
    <property type="entry name" value="Adaptin_binding"/>
    <property type="match status" value="1"/>
</dbReference>
<evidence type="ECO:0000313" key="11">
    <source>
        <dbReference type="Proteomes" id="UP000192596"/>
    </source>
</evidence>
<dbReference type="InParanoid" id="A0A1V8TSS8"/>
<evidence type="ECO:0000256" key="8">
    <source>
        <dbReference type="SAM" id="MobiDB-lite"/>
    </source>
</evidence>
<name>A0A1V8TSS8_9PEZI</name>
<evidence type="ECO:0000256" key="4">
    <source>
        <dbReference type="ARBA" id="ARBA00022664"/>
    </source>
</evidence>
<evidence type="ECO:0000256" key="7">
    <source>
        <dbReference type="ARBA" id="ARBA00023274"/>
    </source>
</evidence>
<feature type="region of interest" description="Disordered" evidence="8">
    <location>
        <begin position="107"/>
        <end position="127"/>
    </location>
</feature>
<dbReference type="PANTHER" id="PTHR28043">
    <property type="entry name" value="INCREASED RECOMBINATION CENTERS PROTEIN 6"/>
    <property type="match status" value="1"/>
</dbReference>
<dbReference type="GO" id="GO:0005829">
    <property type="term" value="C:cytosol"/>
    <property type="evidence" value="ECO:0007669"/>
    <property type="project" value="UniProtKB-SubCell"/>
</dbReference>
<dbReference type="Gene3D" id="2.30.30.100">
    <property type="match status" value="1"/>
</dbReference>
<proteinExistence type="inferred from homology"/>
<dbReference type="CDD" id="cd01721">
    <property type="entry name" value="Sm_D3"/>
    <property type="match status" value="1"/>
</dbReference>
<accession>A0A1V8TSS8</accession>
<evidence type="ECO:0000313" key="10">
    <source>
        <dbReference type="EMBL" id="OQO14384.1"/>
    </source>
</evidence>
<evidence type="ECO:0000256" key="5">
    <source>
        <dbReference type="ARBA" id="ARBA00023187"/>
    </source>
</evidence>
<comment type="subcellular location">
    <subcellularLocation>
        <location evidence="2">Cytoplasm</location>
        <location evidence="2">Cytosol</location>
    </subcellularLocation>
    <subcellularLocation>
        <location evidence="1">Nucleus</location>
    </subcellularLocation>
</comment>
<comment type="caution">
    <text evidence="10">The sequence shown here is derived from an EMBL/GenBank/DDBJ whole genome shotgun (WGS) entry which is preliminary data.</text>
</comment>
<feature type="domain" description="Sm" evidence="9">
    <location>
        <begin position="7"/>
        <end position="79"/>
    </location>
</feature>
<evidence type="ECO:0000256" key="2">
    <source>
        <dbReference type="ARBA" id="ARBA00004514"/>
    </source>
</evidence>
<dbReference type="InterPro" id="IPR034099">
    <property type="entry name" value="SmD3"/>
</dbReference>
<dbReference type="STRING" id="1507870.A0A1V8TSS8"/>
<keyword evidence="6" id="KW-0539">Nucleus</keyword>
<dbReference type="InterPro" id="IPR034627">
    <property type="entry name" value="Irc6"/>
</dbReference>
<gene>
    <name evidence="10" type="ORF">B0A48_01260</name>
</gene>
<dbReference type="Proteomes" id="UP000192596">
    <property type="component" value="Unassembled WGS sequence"/>
</dbReference>
<dbReference type="GO" id="GO:0030674">
    <property type="term" value="F:protein-macromolecule adaptor activity"/>
    <property type="evidence" value="ECO:0007669"/>
    <property type="project" value="TreeGrafter"/>
</dbReference>
<keyword evidence="7" id="KW-0687">Ribonucleoprotein</keyword>
<dbReference type="GO" id="GO:0005685">
    <property type="term" value="C:U1 snRNP"/>
    <property type="evidence" value="ECO:0007669"/>
    <property type="project" value="UniProtKB-ARBA"/>
</dbReference>
<dbReference type="OrthoDB" id="10261384at2759"/>
<dbReference type="InterPro" id="IPR001163">
    <property type="entry name" value="Sm_dom_euk/arc"/>
</dbReference>
<dbReference type="InterPro" id="IPR047575">
    <property type="entry name" value="Sm"/>
</dbReference>
<dbReference type="GO" id="GO:0000387">
    <property type="term" value="P:spliceosomal snRNP assembly"/>
    <property type="evidence" value="ECO:0007669"/>
    <property type="project" value="InterPro"/>
</dbReference>
<dbReference type="GO" id="GO:0005681">
    <property type="term" value="C:spliceosomal complex"/>
    <property type="evidence" value="ECO:0007669"/>
    <property type="project" value="InterPro"/>
</dbReference>
<organism evidence="10 11">
    <name type="scientific">Cryoendolithus antarcticus</name>
    <dbReference type="NCBI Taxonomy" id="1507870"/>
    <lineage>
        <taxon>Eukaryota</taxon>
        <taxon>Fungi</taxon>
        <taxon>Dikarya</taxon>
        <taxon>Ascomycota</taxon>
        <taxon>Pezizomycotina</taxon>
        <taxon>Dothideomycetes</taxon>
        <taxon>Dothideomycetidae</taxon>
        <taxon>Cladosporiales</taxon>
        <taxon>Cladosporiaceae</taxon>
        <taxon>Cryoendolithus</taxon>
    </lineage>
</organism>
<dbReference type="InterPro" id="IPR010920">
    <property type="entry name" value="LSM_dom_sf"/>
</dbReference>
<comment type="similarity">
    <text evidence="3">Belongs to the snRNP core protein family.</text>
</comment>
<dbReference type="PANTHER" id="PTHR28043:SF1">
    <property type="entry name" value="INCREASED RECOMBINATION CENTERS PROTEIN 6"/>
    <property type="match status" value="1"/>
</dbReference>
<evidence type="ECO:0000256" key="1">
    <source>
        <dbReference type="ARBA" id="ARBA00004123"/>
    </source>
</evidence>
<evidence type="ECO:0000256" key="6">
    <source>
        <dbReference type="ARBA" id="ARBA00023242"/>
    </source>
</evidence>